<protein>
    <submittedName>
        <fullName evidence="4">Single-stranded DNA-binding protein</fullName>
    </submittedName>
</protein>
<evidence type="ECO:0000256" key="1">
    <source>
        <dbReference type="ARBA" id="ARBA00023125"/>
    </source>
</evidence>
<evidence type="ECO:0000313" key="5">
    <source>
        <dbReference type="Proteomes" id="UP001169764"/>
    </source>
</evidence>
<dbReference type="RefSeq" id="WP_303541571.1">
    <property type="nucleotide sequence ID" value="NZ_JAUOTP010000003.1"/>
</dbReference>
<organism evidence="4 5">
    <name type="scientific">Sphingomonas natans</name>
    <dbReference type="NCBI Taxonomy" id="3063330"/>
    <lineage>
        <taxon>Bacteria</taxon>
        <taxon>Pseudomonadati</taxon>
        <taxon>Pseudomonadota</taxon>
        <taxon>Alphaproteobacteria</taxon>
        <taxon>Sphingomonadales</taxon>
        <taxon>Sphingomonadaceae</taxon>
        <taxon>Sphingomonas</taxon>
    </lineage>
</organism>
<accession>A0ABT8Y7X5</accession>
<dbReference type="Gene3D" id="2.40.50.140">
    <property type="entry name" value="Nucleic acid-binding proteins"/>
    <property type="match status" value="1"/>
</dbReference>
<gene>
    <name evidence="4" type="ORF">Q4F19_08520</name>
</gene>
<comment type="caution">
    <text evidence="4">The sequence shown here is derived from an EMBL/GenBank/DDBJ whole genome shotgun (WGS) entry which is preliminary data.</text>
</comment>
<feature type="region of interest" description="Disordered" evidence="3">
    <location>
        <begin position="1"/>
        <end position="22"/>
    </location>
</feature>
<dbReference type="InterPro" id="IPR000424">
    <property type="entry name" value="Primosome_PriB/ssb"/>
</dbReference>
<dbReference type="EMBL" id="JAUOTP010000003">
    <property type="protein sequence ID" value="MDO6414422.1"/>
    <property type="molecule type" value="Genomic_DNA"/>
</dbReference>
<sequence>MNQVNIPDRIVKNPTSPSGNASVKLLVATDRVKLKDGKTSVDEDTGYTAKSTELHWITCFNGQGKSALSRKKGDAVAIAGYLHNSQWEMLTTVRATAPKSSPVTSPFSDQTMHLRGETSTVLIDLG</sequence>
<dbReference type="InterPro" id="IPR012340">
    <property type="entry name" value="NA-bd_OB-fold"/>
</dbReference>
<evidence type="ECO:0000256" key="2">
    <source>
        <dbReference type="PROSITE-ProRule" id="PRU00252"/>
    </source>
</evidence>
<name>A0ABT8Y7X5_9SPHN</name>
<evidence type="ECO:0000313" key="4">
    <source>
        <dbReference type="EMBL" id="MDO6414422.1"/>
    </source>
</evidence>
<reference evidence="4" key="1">
    <citation type="submission" date="2023-07" db="EMBL/GenBank/DDBJ databases">
        <authorList>
            <person name="Kim M."/>
        </authorList>
    </citation>
    <scope>NUCLEOTIDE SEQUENCE</scope>
    <source>
        <strain evidence="4">BIUV-7</strain>
    </source>
</reference>
<dbReference type="SUPFAM" id="SSF50249">
    <property type="entry name" value="Nucleic acid-binding proteins"/>
    <property type="match status" value="1"/>
</dbReference>
<evidence type="ECO:0000256" key="3">
    <source>
        <dbReference type="SAM" id="MobiDB-lite"/>
    </source>
</evidence>
<dbReference type="GO" id="GO:0003677">
    <property type="term" value="F:DNA binding"/>
    <property type="evidence" value="ECO:0007669"/>
    <property type="project" value="UniProtKB-KW"/>
</dbReference>
<proteinExistence type="predicted"/>
<keyword evidence="5" id="KW-1185">Reference proteome</keyword>
<dbReference type="Proteomes" id="UP001169764">
    <property type="component" value="Unassembled WGS sequence"/>
</dbReference>
<dbReference type="PROSITE" id="PS50935">
    <property type="entry name" value="SSB"/>
    <property type="match status" value="1"/>
</dbReference>
<keyword evidence="1 2" id="KW-0238">DNA-binding</keyword>